<keyword evidence="3" id="KW-1185">Reference proteome</keyword>
<organism evidence="2 3">
    <name type="scientific">Corynebacterium heidelbergense</name>
    <dbReference type="NCBI Taxonomy" id="2055947"/>
    <lineage>
        <taxon>Bacteria</taxon>
        <taxon>Bacillati</taxon>
        <taxon>Actinomycetota</taxon>
        <taxon>Actinomycetes</taxon>
        <taxon>Mycobacteriales</taxon>
        <taxon>Corynebacteriaceae</taxon>
        <taxon>Corynebacterium</taxon>
    </lineage>
</organism>
<dbReference type="Proteomes" id="UP000251577">
    <property type="component" value="Unassembled WGS sequence"/>
</dbReference>
<feature type="domain" description="YprB ribonuclease H-like" evidence="1">
    <location>
        <begin position="454"/>
        <end position="542"/>
    </location>
</feature>
<dbReference type="EMBL" id="QHCV01000084">
    <property type="protein sequence ID" value="RAV31507.1"/>
    <property type="molecule type" value="Genomic_DNA"/>
</dbReference>
<accession>A0A364V4F8</accession>
<dbReference type="InterPro" id="IPR038720">
    <property type="entry name" value="YprB_RNase_H-like_dom"/>
</dbReference>
<evidence type="ECO:0000313" key="2">
    <source>
        <dbReference type="EMBL" id="RAV31507.1"/>
    </source>
</evidence>
<sequence>MFTPADVDRDVEAWSRSITAGSRKAAVWAQLPTRRRIGEKLVPTRVDIAAGPTAVEDTLEAIASGARLITNAHLAAGPFAAVVDILVRADSGVGFDANTAYFPVVISGHSVAKSLAARGGKTPGGQRPSKGAQRGKGCRAVDIGALSLGRPMEVPWRVKTVGADSQRAAIAHLIVEQWGCASGTVGFIGLAAGGPRWCFLVDAPTLLPGLSAALSEPIPAIPSRVKECRSCEFHNHCRAQLVQREDISLLLPGDRNRQLREDGIRTLGQLEAAGRGELSELAGAWLHGEVALRRPHRRWWGDPKLWAGADRDRGREPLPGVVEVDVDMEAHPERGTFLWGAFDGQRYLAFADFTPEGDEGQHVAEFWYWLQQQRRRAEKAGKAFVAWVYAAQGENYWLRFYARRFGGKVYRVPRVTEARRDEALEASTEARGQRPAEVEVRMPTVEEVEAFIASDQWADVFAQVRRALLGTESLGLKAVAPLAGFTFSQQDVDGRAAIGLFEQAVRSAESEPQAAVRSIARKKLERYNADDCVASRRVREWLRRGAPGIRGLQGAD</sequence>
<reference evidence="2 3" key="1">
    <citation type="journal article" date="2018" name="Syst. Appl. Microbiol.">
        <title>Corynebacterium heidelbergense sp. nov., isolated from the preen glands of Egyptian geese (Alopochen aegyptiacus).</title>
        <authorList>
            <person name="Braun M.S."/>
            <person name="Wang E."/>
            <person name="Zimmermann S."/>
            <person name="Wink M."/>
        </authorList>
    </citation>
    <scope>NUCLEOTIDE SEQUENCE [LARGE SCALE GENOMIC DNA]</scope>
    <source>
        <strain evidence="2 3">647</strain>
    </source>
</reference>
<evidence type="ECO:0000259" key="1">
    <source>
        <dbReference type="Pfam" id="PF13482"/>
    </source>
</evidence>
<dbReference type="AlphaFoldDB" id="A0A364V4F8"/>
<evidence type="ECO:0000313" key="3">
    <source>
        <dbReference type="Proteomes" id="UP000251577"/>
    </source>
</evidence>
<comment type="caution">
    <text evidence="2">The sequence shown here is derived from an EMBL/GenBank/DDBJ whole genome shotgun (WGS) entry which is preliminary data.</text>
</comment>
<gene>
    <name evidence="2" type="ORF">DLJ54_07970</name>
</gene>
<proteinExistence type="predicted"/>
<dbReference type="Pfam" id="PF13482">
    <property type="entry name" value="RNase_H_2"/>
    <property type="match status" value="1"/>
</dbReference>
<name>A0A364V4F8_9CORY</name>
<protein>
    <recommendedName>
        <fullName evidence="1">YprB ribonuclease H-like domain-containing protein</fullName>
    </recommendedName>
</protein>